<dbReference type="InterPro" id="IPR049704">
    <property type="entry name" value="Aminotrans_3_PPA_site"/>
</dbReference>
<organism evidence="10 11">
    <name type="scientific">Cytobacillus eiseniae</name>
    <dbReference type="NCBI Taxonomy" id="762947"/>
    <lineage>
        <taxon>Bacteria</taxon>
        <taxon>Bacillati</taxon>
        <taxon>Bacillota</taxon>
        <taxon>Bacilli</taxon>
        <taxon>Bacillales</taxon>
        <taxon>Bacillaceae</taxon>
        <taxon>Cytobacillus</taxon>
    </lineage>
</organism>
<comment type="pathway">
    <text evidence="3">Porphyrin-containing compound metabolism; protoporphyrin-IX biosynthesis; 5-aminolevulinate from L-glutamyl-tRNA(Glu): step 2/2.</text>
</comment>
<name>A0ABS4RIJ5_9BACI</name>
<dbReference type="EC" id="5.4.3.8" evidence="9"/>
<dbReference type="RefSeq" id="WP_066391795.1">
    <property type="nucleotide sequence ID" value="NZ_JAGIKZ010000025.1"/>
</dbReference>
<dbReference type="PANTHER" id="PTHR43713">
    <property type="entry name" value="GLUTAMATE-1-SEMIALDEHYDE 2,1-AMINOMUTASE"/>
    <property type="match status" value="1"/>
</dbReference>
<dbReference type="EMBL" id="JAGIKZ010000025">
    <property type="protein sequence ID" value="MBP2242718.1"/>
    <property type="molecule type" value="Genomic_DNA"/>
</dbReference>
<dbReference type="Gene3D" id="3.40.640.10">
    <property type="entry name" value="Type I PLP-dependent aspartate aminotransferase-like (Major domain)"/>
    <property type="match status" value="1"/>
</dbReference>
<dbReference type="NCBIfam" id="NF000818">
    <property type="entry name" value="PRK00062.1"/>
    <property type="match status" value="1"/>
</dbReference>
<dbReference type="Proteomes" id="UP001519293">
    <property type="component" value="Unassembled WGS sequence"/>
</dbReference>
<sequence>MQFTNSERIHKKALEHIVGGVNSPSRSYKAVGGGAPVVMERAQGAYFWDVDGNQYIDYLAAYGPIITGHAHPHITEAIKKAAETGVLYGTPTPHEVKFAEMLKEAMPNLEKVRFVNSGTEAVMTTIRVARAYTGRDKIIKFAGCYHGHSDLVLVAAGSGPSTLGTPDSAGVPKSIAQEVITVPFNDIEPYKEALEKWGDQIAAVLVEPIVGNFGIVEPKPGFLEQVNELTHAAGALVIYDEVITAFRFMYGGAQDLLGVTPDLTAMGKIIGGGLPIGAYGGKKEIMETVAPLGPAYQAGTMAGNPASILSGIACLEVLKQNGVYEHLDQLGEMLEAGIASAAKDYHIPITINRLKGALTVYFTNEKVVNYEQAENTDGEMFAQFFKLMLQQGINLAPSKYEAWFVTIAHTKEDIDATIHAVRNAFEQLVEK</sequence>
<comment type="subunit">
    <text evidence="9">Homodimer.</text>
</comment>
<protein>
    <recommendedName>
        <fullName evidence="9">Glutamate-1-semialdehyde 2,1-aminomutase</fullName>
        <shortName evidence="9">GSA</shortName>
        <ecNumber evidence="9">5.4.3.8</ecNumber>
    </recommendedName>
    <alternativeName>
        <fullName evidence="9">Glutamate-1-semialdehyde aminotransferase</fullName>
        <shortName evidence="9">GSA-AT</shortName>
    </alternativeName>
</protein>
<evidence type="ECO:0000256" key="7">
    <source>
        <dbReference type="ARBA" id="ARBA00023235"/>
    </source>
</evidence>
<evidence type="ECO:0000256" key="5">
    <source>
        <dbReference type="ARBA" id="ARBA00022490"/>
    </source>
</evidence>
<dbReference type="GO" id="GO:0042286">
    <property type="term" value="F:glutamate-1-semialdehyde 2,1-aminomutase activity"/>
    <property type="evidence" value="ECO:0007669"/>
    <property type="project" value="UniProtKB-EC"/>
</dbReference>
<keyword evidence="6 9" id="KW-0663">Pyridoxal phosphate</keyword>
<dbReference type="InterPro" id="IPR005814">
    <property type="entry name" value="Aminotrans_3"/>
</dbReference>
<dbReference type="PANTHER" id="PTHR43713:SF1">
    <property type="entry name" value="GLUTAMATE-1-SEMIALDEHYDE 2,1-AMINOMUTASE 2"/>
    <property type="match status" value="1"/>
</dbReference>
<gene>
    <name evidence="9" type="primary">hemL</name>
    <name evidence="10" type="ORF">J2Z40_003298</name>
</gene>
<comment type="cofactor">
    <cofactor evidence="2 9">
        <name>pyridoxal 5'-phosphate</name>
        <dbReference type="ChEBI" id="CHEBI:597326"/>
    </cofactor>
</comment>
<dbReference type="Gene3D" id="3.90.1150.10">
    <property type="entry name" value="Aspartate Aminotransferase, domain 1"/>
    <property type="match status" value="1"/>
</dbReference>
<dbReference type="PROSITE" id="PS00600">
    <property type="entry name" value="AA_TRANSFER_CLASS_3"/>
    <property type="match status" value="1"/>
</dbReference>
<comment type="subcellular location">
    <subcellularLocation>
        <location evidence="9">Cytoplasm</location>
    </subcellularLocation>
</comment>
<accession>A0ABS4RIJ5</accession>
<dbReference type="CDD" id="cd00610">
    <property type="entry name" value="OAT_like"/>
    <property type="match status" value="1"/>
</dbReference>
<comment type="similarity">
    <text evidence="4 9">Belongs to the class-III pyridoxal-phosphate-dependent aminotransferase family. HemL subfamily.</text>
</comment>
<dbReference type="NCBIfam" id="NF009055">
    <property type="entry name" value="PRK12389.1"/>
    <property type="match status" value="1"/>
</dbReference>
<comment type="caution">
    <text evidence="10">The sequence shown here is derived from an EMBL/GenBank/DDBJ whole genome shotgun (WGS) entry which is preliminary data.</text>
</comment>
<evidence type="ECO:0000256" key="4">
    <source>
        <dbReference type="ARBA" id="ARBA00008981"/>
    </source>
</evidence>
<dbReference type="InterPro" id="IPR015424">
    <property type="entry name" value="PyrdxlP-dep_Trfase"/>
</dbReference>
<dbReference type="Pfam" id="PF00202">
    <property type="entry name" value="Aminotran_3"/>
    <property type="match status" value="1"/>
</dbReference>
<feature type="modified residue" description="N6-(pyridoxal phosphate)lysine" evidence="9">
    <location>
        <position position="268"/>
    </location>
</feature>
<keyword evidence="8 9" id="KW-0627">Porphyrin biosynthesis</keyword>
<keyword evidence="5 9" id="KW-0963">Cytoplasm</keyword>
<keyword evidence="11" id="KW-1185">Reference proteome</keyword>
<comment type="catalytic activity">
    <reaction evidence="1 9">
        <text>(S)-4-amino-5-oxopentanoate = 5-aminolevulinate</text>
        <dbReference type="Rhea" id="RHEA:14265"/>
        <dbReference type="ChEBI" id="CHEBI:57501"/>
        <dbReference type="ChEBI" id="CHEBI:356416"/>
        <dbReference type="EC" id="5.4.3.8"/>
    </reaction>
</comment>
<dbReference type="InterPro" id="IPR015422">
    <property type="entry name" value="PyrdxlP-dep_Trfase_small"/>
</dbReference>
<evidence type="ECO:0000256" key="9">
    <source>
        <dbReference type="HAMAP-Rule" id="MF_00375"/>
    </source>
</evidence>
<evidence type="ECO:0000256" key="6">
    <source>
        <dbReference type="ARBA" id="ARBA00022898"/>
    </source>
</evidence>
<dbReference type="NCBIfam" id="TIGR00713">
    <property type="entry name" value="hemL"/>
    <property type="match status" value="1"/>
</dbReference>
<evidence type="ECO:0000256" key="1">
    <source>
        <dbReference type="ARBA" id="ARBA00001579"/>
    </source>
</evidence>
<proteinExistence type="inferred from homology"/>
<evidence type="ECO:0000256" key="3">
    <source>
        <dbReference type="ARBA" id="ARBA00004819"/>
    </source>
</evidence>
<reference evidence="10 11" key="1">
    <citation type="submission" date="2021-03" db="EMBL/GenBank/DDBJ databases">
        <title>Genomic Encyclopedia of Type Strains, Phase IV (KMG-IV): sequencing the most valuable type-strain genomes for metagenomic binning, comparative biology and taxonomic classification.</title>
        <authorList>
            <person name="Goeker M."/>
        </authorList>
    </citation>
    <scope>NUCLEOTIDE SEQUENCE [LARGE SCALE GENOMIC DNA]</scope>
    <source>
        <strain evidence="10 11">DSM 26675</strain>
    </source>
</reference>
<evidence type="ECO:0000313" key="10">
    <source>
        <dbReference type="EMBL" id="MBP2242718.1"/>
    </source>
</evidence>
<dbReference type="SUPFAM" id="SSF53383">
    <property type="entry name" value="PLP-dependent transferases"/>
    <property type="match status" value="1"/>
</dbReference>
<evidence type="ECO:0000256" key="2">
    <source>
        <dbReference type="ARBA" id="ARBA00001933"/>
    </source>
</evidence>
<dbReference type="InterPro" id="IPR015421">
    <property type="entry name" value="PyrdxlP-dep_Trfase_major"/>
</dbReference>
<evidence type="ECO:0000256" key="8">
    <source>
        <dbReference type="ARBA" id="ARBA00023244"/>
    </source>
</evidence>
<dbReference type="PIRSF" id="PIRSF000521">
    <property type="entry name" value="Transaminase_4ab_Lys_Orn"/>
    <property type="match status" value="1"/>
</dbReference>
<keyword evidence="7 9" id="KW-0413">Isomerase</keyword>
<dbReference type="HAMAP" id="MF_00375">
    <property type="entry name" value="HemL_aminotrans_3"/>
    <property type="match status" value="1"/>
</dbReference>
<dbReference type="InterPro" id="IPR004639">
    <property type="entry name" value="4pyrrol_synth_GluAld_NH2Trfase"/>
</dbReference>
<evidence type="ECO:0000313" key="11">
    <source>
        <dbReference type="Proteomes" id="UP001519293"/>
    </source>
</evidence>